<evidence type="ECO:0000259" key="5">
    <source>
        <dbReference type="PROSITE" id="PS50103"/>
    </source>
</evidence>
<evidence type="ECO:0000256" key="2">
    <source>
        <dbReference type="ARBA" id="ARBA00022771"/>
    </source>
</evidence>
<comment type="caution">
    <text evidence="6">The sequence shown here is derived from an EMBL/GenBank/DDBJ whole genome shotgun (WGS) entry which is preliminary data.</text>
</comment>
<keyword evidence="7" id="KW-1185">Reference proteome</keyword>
<protein>
    <recommendedName>
        <fullName evidence="5">C3H1-type domain-containing protein</fullName>
    </recommendedName>
</protein>
<evidence type="ECO:0000256" key="4">
    <source>
        <dbReference type="PROSITE-ProRule" id="PRU00723"/>
    </source>
</evidence>
<gene>
    <name evidence="6" type="ORF">RFI_22153</name>
</gene>
<evidence type="ECO:0000256" key="3">
    <source>
        <dbReference type="ARBA" id="ARBA00022833"/>
    </source>
</evidence>
<accession>X6MQ34</accession>
<dbReference type="PANTHER" id="PTHR12930:SF0">
    <property type="entry name" value="RING FINGER PROTEIN 113B"/>
    <property type="match status" value="1"/>
</dbReference>
<organism evidence="6 7">
    <name type="scientific">Reticulomyxa filosa</name>
    <dbReference type="NCBI Taxonomy" id="46433"/>
    <lineage>
        <taxon>Eukaryota</taxon>
        <taxon>Sar</taxon>
        <taxon>Rhizaria</taxon>
        <taxon>Retaria</taxon>
        <taxon>Foraminifera</taxon>
        <taxon>Monothalamids</taxon>
        <taxon>Reticulomyxidae</taxon>
        <taxon>Reticulomyxa</taxon>
    </lineage>
</organism>
<sequence>MNCESNLKYEAFMESDMLSWGKNISEAPQVNVNGTEIYQGLKSYRDPTRDPTARKAPKFLGIGPQRAPDNVKITCRFDYQPDICKDWKETGYCGYGLSCKFVHDRSDYKAGWQIENDWNQKREKLKLKVKAGETLTEDEQKEWNKFNSKGSDEIIHMKYIVMMEMI</sequence>
<dbReference type="InterPro" id="IPR036855">
    <property type="entry name" value="Znf_CCCH_sf"/>
</dbReference>
<name>X6MQ34_RETFI</name>
<proteinExistence type="predicted"/>
<dbReference type="Proteomes" id="UP000023152">
    <property type="component" value="Unassembled WGS sequence"/>
</dbReference>
<dbReference type="InterPro" id="IPR000571">
    <property type="entry name" value="Znf_CCCH"/>
</dbReference>
<evidence type="ECO:0000313" key="7">
    <source>
        <dbReference type="Proteomes" id="UP000023152"/>
    </source>
</evidence>
<dbReference type="EMBL" id="ASPP01019374">
    <property type="protein sequence ID" value="ETO15210.1"/>
    <property type="molecule type" value="Genomic_DNA"/>
</dbReference>
<dbReference type="SMART" id="SM00356">
    <property type="entry name" value="ZnF_C3H1"/>
    <property type="match status" value="1"/>
</dbReference>
<dbReference type="GO" id="GO:0005684">
    <property type="term" value="C:U2-type spliceosomal complex"/>
    <property type="evidence" value="ECO:0007669"/>
    <property type="project" value="TreeGrafter"/>
</dbReference>
<keyword evidence="2 4" id="KW-0863">Zinc-finger</keyword>
<keyword evidence="1 4" id="KW-0479">Metal-binding</keyword>
<feature type="domain" description="C3H1-type" evidence="5">
    <location>
        <begin position="78"/>
        <end position="106"/>
    </location>
</feature>
<dbReference type="Gene3D" id="4.10.1000.10">
    <property type="entry name" value="Zinc finger, CCCH-type"/>
    <property type="match status" value="1"/>
</dbReference>
<keyword evidence="3 4" id="KW-0862">Zinc</keyword>
<dbReference type="SUPFAM" id="SSF90229">
    <property type="entry name" value="CCCH zinc finger"/>
    <property type="match status" value="1"/>
</dbReference>
<feature type="zinc finger region" description="C3H1-type" evidence="4">
    <location>
        <begin position="78"/>
        <end position="106"/>
    </location>
</feature>
<dbReference type="Pfam" id="PF00642">
    <property type="entry name" value="zf-CCCH"/>
    <property type="match status" value="1"/>
</dbReference>
<reference evidence="6 7" key="1">
    <citation type="journal article" date="2013" name="Curr. Biol.">
        <title>The Genome of the Foraminiferan Reticulomyxa filosa.</title>
        <authorList>
            <person name="Glockner G."/>
            <person name="Hulsmann N."/>
            <person name="Schleicher M."/>
            <person name="Noegel A.A."/>
            <person name="Eichinger L."/>
            <person name="Gallinger C."/>
            <person name="Pawlowski J."/>
            <person name="Sierra R."/>
            <person name="Euteneuer U."/>
            <person name="Pillet L."/>
            <person name="Moustafa A."/>
            <person name="Platzer M."/>
            <person name="Groth M."/>
            <person name="Szafranski K."/>
            <person name="Schliwa M."/>
        </authorList>
    </citation>
    <scope>NUCLEOTIDE SEQUENCE [LARGE SCALE GENOMIC DNA]</scope>
</reference>
<dbReference type="OrthoDB" id="25761at2759"/>
<dbReference type="PANTHER" id="PTHR12930">
    <property type="entry name" value="ZINC FINGER PROTEIN 183"/>
    <property type="match status" value="1"/>
</dbReference>
<dbReference type="AlphaFoldDB" id="X6MQ34"/>
<dbReference type="InterPro" id="IPR039971">
    <property type="entry name" value="CWC24-like"/>
</dbReference>
<dbReference type="PROSITE" id="PS50103">
    <property type="entry name" value="ZF_C3H1"/>
    <property type="match status" value="1"/>
</dbReference>
<evidence type="ECO:0000313" key="6">
    <source>
        <dbReference type="EMBL" id="ETO15210.1"/>
    </source>
</evidence>
<evidence type="ECO:0000256" key="1">
    <source>
        <dbReference type="ARBA" id="ARBA00022723"/>
    </source>
</evidence>
<dbReference type="GO" id="GO:0034247">
    <property type="term" value="P:snoRNA splicing"/>
    <property type="evidence" value="ECO:0007669"/>
    <property type="project" value="TreeGrafter"/>
</dbReference>
<dbReference type="GO" id="GO:0008270">
    <property type="term" value="F:zinc ion binding"/>
    <property type="evidence" value="ECO:0007669"/>
    <property type="project" value="UniProtKB-KW"/>
</dbReference>